<feature type="compositionally biased region" description="Low complexity" evidence="11">
    <location>
        <begin position="88"/>
        <end position="104"/>
    </location>
</feature>
<keyword evidence="9" id="KW-0472">Membrane</keyword>
<reference evidence="13 14" key="1">
    <citation type="journal article" date="2019" name="Nat. Plants">
        <title>Stout camphor tree genome fills gaps in understanding of flowering plant genome evolution.</title>
        <authorList>
            <person name="Chaw S.M."/>
            <person name="Liu Y.C."/>
            <person name="Wu Y.W."/>
            <person name="Wang H.Y."/>
            <person name="Lin C.I."/>
            <person name="Wu C.S."/>
            <person name="Ke H.M."/>
            <person name="Chang L.Y."/>
            <person name="Hsu C.Y."/>
            <person name="Yang H.T."/>
            <person name="Sudianto E."/>
            <person name="Hsu M.H."/>
            <person name="Wu K.P."/>
            <person name="Wang L.N."/>
            <person name="Leebens-Mack J.H."/>
            <person name="Tsai I.J."/>
        </authorList>
    </citation>
    <scope>NUCLEOTIDE SEQUENCE [LARGE SCALE GENOMIC DNA]</scope>
    <source>
        <strain evidence="14">cv. Chaw 1501</strain>
        <tissue evidence="13">Young leaves</tissue>
    </source>
</reference>
<dbReference type="Pfam" id="PF02469">
    <property type="entry name" value="Fasciclin"/>
    <property type="match status" value="1"/>
</dbReference>
<dbReference type="GO" id="GO:0006353">
    <property type="term" value="P:DNA-templated transcription termination"/>
    <property type="evidence" value="ECO:0007669"/>
    <property type="project" value="UniProtKB-KW"/>
</dbReference>
<dbReference type="Pfam" id="PF02536">
    <property type="entry name" value="mTERF"/>
    <property type="match status" value="1"/>
</dbReference>
<dbReference type="InterPro" id="IPR003690">
    <property type="entry name" value="MTERF"/>
</dbReference>
<feature type="domain" description="FAS1" evidence="12">
    <location>
        <begin position="1"/>
        <end position="133"/>
    </location>
</feature>
<evidence type="ECO:0000256" key="6">
    <source>
        <dbReference type="ARBA" id="ARBA00022622"/>
    </source>
</evidence>
<dbReference type="STRING" id="337451.A0A443PRC1"/>
<evidence type="ECO:0000313" key="14">
    <source>
        <dbReference type="Proteomes" id="UP000283530"/>
    </source>
</evidence>
<dbReference type="InterPro" id="IPR000782">
    <property type="entry name" value="FAS1_domain"/>
</dbReference>
<keyword evidence="6" id="KW-0449">Lipoprotein</keyword>
<comment type="function">
    <text evidence="10">May be a cell surface adhesion protein.</text>
</comment>
<dbReference type="SMART" id="SM00733">
    <property type="entry name" value="Mterf"/>
    <property type="match status" value="2"/>
</dbReference>
<evidence type="ECO:0000256" key="2">
    <source>
        <dbReference type="ARBA" id="ARBA00007692"/>
    </source>
</evidence>
<keyword evidence="4" id="KW-0804">Transcription</keyword>
<evidence type="ECO:0000256" key="3">
    <source>
        <dbReference type="ARBA" id="ARBA00007843"/>
    </source>
</evidence>
<dbReference type="PANTHER" id="PTHR32077">
    <property type="entry name" value="FASCICLIN-LIKE ARABINOGALACTAN PROTEIN"/>
    <property type="match status" value="1"/>
</dbReference>
<evidence type="ECO:0000256" key="10">
    <source>
        <dbReference type="ARBA" id="ARBA00024686"/>
    </source>
</evidence>
<dbReference type="OrthoDB" id="286301at2759"/>
<evidence type="ECO:0000256" key="5">
    <source>
        <dbReference type="ARBA" id="ARBA00022475"/>
    </source>
</evidence>
<sequence length="284" mass="31157">MRLMMSTQLANRINIELNDTNDALTIFAPTDSAFSALSPGTINGLNDQEKTNLVLFHIVPQYIPPTQFQTVTNPLRTQAGDVGPYDYPLNVTTSPNNTVTVPATRFTREKKCSISSAKPSSKTPSNHASQSISSKTHLSKPSPKQTHQPILSNTSQTPAISPQKGALSAAKKVHDKIPLNPDSILTGLKNHGFSKAHIQDLVSKSPEILFIGIESNFIPNMEFFKATGLPGLVIAEYLSSNLVILSYSLDNRIKLVFDLIRSISSTHEVFVKMPRHSNCLFRYG</sequence>
<dbReference type="GO" id="GO:0098552">
    <property type="term" value="C:side of membrane"/>
    <property type="evidence" value="ECO:0007669"/>
    <property type="project" value="UniProtKB-KW"/>
</dbReference>
<proteinExistence type="inferred from homology"/>
<evidence type="ECO:0000256" key="9">
    <source>
        <dbReference type="ARBA" id="ARBA00023136"/>
    </source>
</evidence>
<dbReference type="PROSITE" id="PS50213">
    <property type="entry name" value="FAS1"/>
    <property type="match status" value="1"/>
</dbReference>
<keyword evidence="4" id="KW-0806">Transcription termination</keyword>
<organism evidence="13 14">
    <name type="scientific">Cinnamomum micranthum f. kanehirae</name>
    <dbReference type="NCBI Taxonomy" id="337451"/>
    <lineage>
        <taxon>Eukaryota</taxon>
        <taxon>Viridiplantae</taxon>
        <taxon>Streptophyta</taxon>
        <taxon>Embryophyta</taxon>
        <taxon>Tracheophyta</taxon>
        <taxon>Spermatophyta</taxon>
        <taxon>Magnoliopsida</taxon>
        <taxon>Magnoliidae</taxon>
        <taxon>Laurales</taxon>
        <taxon>Lauraceae</taxon>
        <taxon>Cinnamomum</taxon>
    </lineage>
</organism>
<feature type="compositionally biased region" description="Polar residues" evidence="11">
    <location>
        <begin position="113"/>
        <end position="136"/>
    </location>
</feature>
<feature type="region of interest" description="Disordered" evidence="11">
    <location>
        <begin position="86"/>
        <end position="167"/>
    </location>
</feature>
<evidence type="ECO:0000256" key="11">
    <source>
        <dbReference type="SAM" id="MobiDB-lite"/>
    </source>
</evidence>
<accession>A0A443PRC1</accession>
<dbReference type="AlphaFoldDB" id="A0A443PRC1"/>
<dbReference type="Proteomes" id="UP000283530">
    <property type="component" value="Unassembled WGS sequence"/>
</dbReference>
<evidence type="ECO:0000313" key="13">
    <source>
        <dbReference type="EMBL" id="RWR93328.1"/>
    </source>
</evidence>
<keyword evidence="4" id="KW-0805">Transcription regulation</keyword>
<dbReference type="InterPro" id="IPR038538">
    <property type="entry name" value="MTERF_sf"/>
</dbReference>
<dbReference type="GO" id="GO:0003676">
    <property type="term" value="F:nucleic acid binding"/>
    <property type="evidence" value="ECO:0007669"/>
    <property type="project" value="InterPro"/>
</dbReference>
<evidence type="ECO:0000256" key="8">
    <source>
        <dbReference type="ARBA" id="ARBA00022946"/>
    </source>
</evidence>
<dbReference type="EMBL" id="QPKB01000010">
    <property type="protein sequence ID" value="RWR93328.1"/>
    <property type="molecule type" value="Genomic_DNA"/>
</dbReference>
<name>A0A443PRC1_9MAGN</name>
<comment type="similarity">
    <text evidence="2">Belongs to the mTERF family.</text>
</comment>
<dbReference type="InterPro" id="IPR036378">
    <property type="entry name" value="FAS1_dom_sf"/>
</dbReference>
<gene>
    <name evidence="13" type="ORF">CKAN_02257400</name>
</gene>
<dbReference type="GO" id="GO:0005886">
    <property type="term" value="C:plasma membrane"/>
    <property type="evidence" value="ECO:0007669"/>
    <property type="project" value="UniProtKB-SubCell"/>
</dbReference>
<keyword evidence="5" id="KW-1003">Cell membrane</keyword>
<keyword evidence="6" id="KW-0325">Glycoprotein</keyword>
<dbReference type="SMART" id="SM00554">
    <property type="entry name" value="FAS1"/>
    <property type="match status" value="1"/>
</dbReference>
<comment type="subcellular location">
    <subcellularLocation>
        <location evidence="1">Cell membrane</location>
        <topology evidence="1">Lipid-anchor</topology>
        <topology evidence="1">GPI-anchor</topology>
    </subcellularLocation>
</comment>
<evidence type="ECO:0000256" key="4">
    <source>
        <dbReference type="ARBA" id="ARBA00022472"/>
    </source>
</evidence>
<dbReference type="PANTHER" id="PTHR32077:SF59">
    <property type="entry name" value="FASCICLIN-LIKE ARABINOGALACTAN PROTEIN 12"/>
    <property type="match status" value="1"/>
</dbReference>
<feature type="compositionally biased region" description="Polar residues" evidence="11">
    <location>
        <begin position="142"/>
        <end position="160"/>
    </location>
</feature>
<evidence type="ECO:0000256" key="1">
    <source>
        <dbReference type="ARBA" id="ARBA00004609"/>
    </source>
</evidence>
<protein>
    <submittedName>
        <fullName evidence="13">Fasciclin-like arabinogalactan protein 12</fullName>
    </submittedName>
</protein>
<keyword evidence="14" id="KW-1185">Reference proteome</keyword>
<dbReference type="Gene3D" id="1.25.70.10">
    <property type="entry name" value="Transcription termination factor 3, mitochondrial"/>
    <property type="match status" value="1"/>
</dbReference>
<dbReference type="Gene3D" id="2.30.180.10">
    <property type="entry name" value="FAS1 domain"/>
    <property type="match status" value="1"/>
</dbReference>
<dbReference type="InterPro" id="IPR045003">
    <property type="entry name" value="FLA_A"/>
</dbReference>
<evidence type="ECO:0000256" key="7">
    <source>
        <dbReference type="ARBA" id="ARBA00022729"/>
    </source>
</evidence>
<keyword evidence="8" id="KW-0809">Transit peptide</keyword>
<comment type="caution">
    <text evidence="13">The sequence shown here is derived from an EMBL/GenBank/DDBJ whole genome shotgun (WGS) entry which is preliminary data.</text>
</comment>
<comment type="similarity">
    <text evidence="3">Belongs to the fasciclin-like AGP family.</text>
</comment>
<dbReference type="SUPFAM" id="SSF82153">
    <property type="entry name" value="FAS1 domain"/>
    <property type="match status" value="1"/>
</dbReference>
<evidence type="ECO:0000259" key="12">
    <source>
        <dbReference type="PROSITE" id="PS50213"/>
    </source>
</evidence>
<keyword evidence="6" id="KW-0336">GPI-anchor</keyword>
<dbReference type="GO" id="GO:0009834">
    <property type="term" value="P:plant-type secondary cell wall biogenesis"/>
    <property type="evidence" value="ECO:0007669"/>
    <property type="project" value="TreeGrafter"/>
</dbReference>
<keyword evidence="7" id="KW-0732">Signal</keyword>